<feature type="transmembrane region" description="Helical" evidence="1">
    <location>
        <begin position="179"/>
        <end position="197"/>
    </location>
</feature>
<accession>A0A6S6STC4</accession>
<dbReference type="InterPro" id="IPR025508">
    <property type="entry name" value="DUF4395"/>
</dbReference>
<sequence>MNNYLYFGEKVEGYGVAVINEREARAAAGILFFLGMVSFFNAYLLHDFRFTQVFVTLFMVDFIVRVLINPKYAPTLILGRFFTSNQKPEYVGAKQKRFAWSIGLFLSVPMFFIIVVFEYMTPIKIAVCILCLLLLFAETAFGICIGCKIYRLMYQEDAQYCPGSVCEMNGKEEIQKISTFQWTILIVVLLTTVWITVQQFEGTSGSSTSMMKCQSGKCGGGQ</sequence>
<feature type="transmembrane region" description="Helical" evidence="1">
    <location>
        <begin position="98"/>
        <end position="117"/>
    </location>
</feature>
<feature type="transmembrane region" description="Helical" evidence="1">
    <location>
        <begin position="50"/>
        <end position="68"/>
    </location>
</feature>
<feature type="transmembrane region" description="Helical" evidence="1">
    <location>
        <begin position="26"/>
        <end position="44"/>
    </location>
</feature>
<reference evidence="3" key="1">
    <citation type="submission" date="2020-01" db="EMBL/GenBank/DDBJ databases">
        <authorList>
            <person name="Meier V. D."/>
            <person name="Meier V D."/>
        </authorList>
    </citation>
    <scope>NUCLEOTIDE SEQUENCE</scope>
    <source>
        <strain evidence="3">HLG_WM_MAG_02</strain>
    </source>
</reference>
<feature type="domain" description="DUF4395" evidence="2">
    <location>
        <begin position="19"/>
        <end position="154"/>
    </location>
</feature>
<protein>
    <recommendedName>
        <fullName evidence="2">DUF4395 domain-containing protein</fullName>
    </recommendedName>
</protein>
<organism evidence="3">
    <name type="scientific">uncultured Sulfurovum sp</name>
    <dbReference type="NCBI Taxonomy" id="269237"/>
    <lineage>
        <taxon>Bacteria</taxon>
        <taxon>Pseudomonadati</taxon>
        <taxon>Campylobacterota</taxon>
        <taxon>Epsilonproteobacteria</taxon>
        <taxon>Campylobacterales</taxon>
        <taxon>Sulfurovaceae</taxon>
        <taxon>Sulfurovum</taxon>
        <taxon>environmental samples</taxon>
    </lineage>
</organism>
<dbReference type="Pfam" id="PF14340">
    <property type="entry name" value="DUF4395"/>
    <property type="match status" value="1"/>
</dbReference>
<dbReference type="EMBL" id="CACVAZ010000027">
    <property type="protein sequence ID" value="CAA6805830.1"/>
    <property type="molecule type" value="Genomic_DNA"/>
</dbReference>
<name>A0A6S6STC4_9BACT</name>
<proteinExistence type="predicted"/>
<gene>
    <name evidence="3" type="ORF">HELGO_WM32457</name>
</gene>
<dbReference type="AlphaFoldDB" id="A0A6S6STC4"/>
<keyword evidence="1" id="KW-0812">Transmembrane</keyword>
<feature type="transmembrane region" description="Helical" evidence="1">
    <location>
        <begin position="123"/>
        <end position="145"/>
    </location>
</feature>
<evidence type="ECO:0000313" key="3">
    <source>
        <dbReference type="EMBL" id="CAA6805830.1"/>
    </source>
</evidence>
<keyword evidence="1" id="KW-0472">Membrane</keyword>
<evidence type="ECO:0000259" key="2">
    <source>
        <dbReference type="Pfam" id="PF14340"/>
    </source>
</evidence>
<keyword evidence="1" id="KW-1133">Transmembrane helix</keyword>
<evidence type="ECO:0000256" key="1">
    <source>
        <dbReference type="SAM" id="Phobius"/>
    </source>
</evidence>